<dbReference type="GO" id="GO:0020037">
    <property type="term" value="F:heme binding"/>
    <property type="evidence" value="ECO:0007669"/>
    <property type="project" value="InterPro"/>
</dbReference>
<dbReference type="GO" id="GO:0016705">
    <property type="term" value="F:oxidoreductase activity, acting on paired donors, with incorporation or reduction of molecular oxygen"/>
    <property type="evidence" value="ECO:0007669"/>
    <property type="project" value="InterPro"/>
</dbReference>
<evidence type="ECO:0000256" key="2">
    <source>
        <dbReference type="ARBA" id="ARBA00022617"/>
    </source>
</evidence>
<keyword evidence="2" id="KW-0349">Heme</keyword>
<dbReference type="RefSeq" id="WP_106180896.1">
    <property type="nucleotide sequence ID" value="NZ_PVNH01000010.1"/>
</dbReference>
<dbReference type="GO" id="GO:0005506">
    <property type="term" value="F:iron ion binding"/>
    <property type="evidence" value="ECO:0007669"/>
    <property type="project" value="InterPro"/>
</dbReference>
<dbReference type="SUPFAM" id="SSF48264">
    <property type="entry name" value="Cytochrome P450"/>
    <property type="match status" value="1"/>
</dbReference>
<evidence type="ECO:0000256" key="1">
    <source>
        <dbReference type="ARBA" id="ARBA00010617"/>
    </source>
</evidence>
<name>A0A2T0LNV4_9PSEU</name>
<keyword evidence="6" id="KW-1185">Reference proteome</keyword>
<dbReference type="Pfam" id="PF00067">
    <property type="entry name" value="p450"/>
    <property type="match status" value="1"/>
</dbReference>
<dbReference type="Gene3D" id="1.10.630.10">
    <property type="entry name" value="Cytochrome P450"/>
    <property type="match status" value="1"/>
</dbReference>
<keyword evidence="4" id="KW-0408">Iron</keyword>
<reference evidence="5 6" key="1">
    <citation type="submission" date="2018-03" db="EMBL/GenBank/DDBJ databases">
        <title>Genomic Encyclopedia of Type Strains, Phase III (KMG-III): the genomes of soil and plant-associated and newly described type strains.</title>
        <authorList>
            <person name="Whitman W."/>
        </authorList>
    </citation>
    <scope>NUCLEOTIDE SEQUENCE [LARGE SCALE GENOMIC DNA]</scope>
    <source>
        <strain evidence="5 6">CGMCC 4.7125</strain>
    </source>
</reference>
<dbReference type="Proteomes" id="UP000238362">
    <property type="component" value="Unassembled WGS sequence"/>
</dbReference>
<dbReference type="InterPro" id="IPR036396">
    <property type="entry name" value="Cyt_P450_sf"/>
</dbReference>
<dbReference type="EMBL" id="PVNH01000010">
    <property type="protein sequence ID" value="PRX44931.1"/>
    <property type="molecule type" value="Genomic_DNA"/>
</dbReference>
<keyword evidence="3" id="KW-0479">Metal-binding</keyword>
<dbReference type="PANTHER" id="PTHR24304:SF2">
    <property type="entry name" value="24-HYDROXYCHOLESTEROL 7-ALPHA-HYDROXYLASE"/>
    <property type="match status" value="1"/>
</dbReference>
<comment type="similarity">
    <text evidence="1">Belongs to the cytochrome P450 family.</text>
</comment>
<dbReference type="GO" id="GO:0004497">
    <property type="term" value="F:monooxygenase activity"/>
    <property type="evidence" value="ECO:0007669"/>
    <property type="project" value="InterPro"/>
</dbReference>
<accession>A0A2T0LNV4</accession>
<dbReference type="InterPro" id="IPR050529">
    <property type="entry name" value="CYP450_sterol_14alpha_dmase"/>
</dbReference>
<evidence type="ECO:0000313" key="6">
    <source>
        <dbReference type="Proteomes" id="UP000238362"/>
    </source>
</evidence>
<evidence type="ECO:0000256" key="4">
    <source>
        <dbReference type="ARBA" id="ARBA00023004"/>
    </source>
</evidence>
<dbReference type="OrthoDB" id="5290182at2"/>
<evidence type="ECO:0000313" key="5">
    <source>
        <dbReference type="EMBL" id="PRX44931.1"/>
    </source>
</evidence>
<comment type="caution">
    <text evidence="5">The sequence shown here is derived from an EMBL/GenBank/DDBJ whole genome shotgun (WGS) entry which is preliminary data.</text>
</comment>
<evidence type="ECO:0000256" key="3">
    <source>
        <dbReference type="ARBA" id="ARBA00022723"/>
    </source>
</evidence>
<dbReference type="InterPro" id="IPR001128">
    <property type="entry name" value="Cyt_P450"/>
</dbReference>
<dbReference type="PANTHER" id="PTHR24304">
    <property type="entry name" value="CYTOCHROME P450 FAMILY 7"/>
    <property type="match status" value="1"/>
</dbReference>
<proteinExistence type="inferred from homology"/>
<protein>
    <submittedName>
        <fullName evidence="5">Cytochrome P450</fullName>
    </submittedName>
</protein>
<gene>
    <name evidence="5" type="ORF">B0I33_11029</name>
</gene>
<dbReference type="AlphaFoldDB" id="A0A2T0LNV4"/>
<sequence length="129" mass="13738">MTAGRAAPPTVPGALPVLGHAGALLRDPLGFLCRLLGHGEIVTVRLGRDGSTRCADRWLPGRASAIPKHAMIPFGVAARKCPGERYALTEVAVLVATIAYRWRLTLTTGTEPSLRIAASPCTPVIRFSW</sequence>
<organism evidence="5 6">
    <name type="scientific">Prauserella shujinwangii</name>
    <dbReference type="NCBI Taxonomy" id="1453103"/>
    <lineage>
        <taxon>Bacteria</taxon>
        <taxon>Bacillati</taxon>
        <taxon>Actinomycetota</taxon>
        <taxon>Actinomycetes</taxon>
        <taxon>Pseudonocardiales</taxon>
        <taxon>Pseudonocardiaceae</taxon>
        <taxon>Prauserella</taxon>
    </lineage>
</organism>